<feature type="transmembrane region" description="Helical" evidence="1">
    <location>
        <begin position="55"/>
        <end position="76"/>
    </location>
</feature>
<keyword evidence="1" id="KW-0472">Membrane</keyword>
<evidence type="ECO:0000313" key="3">
    <source>
        <dbReference type="Proteomes" id="UP001370299"/>
    </source>
</evidence>
<proteinExistence type="predicted"/>
<protein>
    <recommendedName>
        <fullName evidence="4">SdpI/YhfL family protein</fullName>
    </recommendedName>
</protein>
<evidence type="ECO:0000313" key="2">
    <source>
        <dbReference type="EMBL" id="MEK0171976.1"/>
    </source>
</evidence>
<comment type="caution">
    <text evidence="2">The sequence shown here is derived from an EMBL/GenBank/DDBJ whole genome shotgun (WGS) entry which is preliminary data.</text>
</comment>
<feature type="transmembrane region" description="Helical" evidence="1">
    <location>
        <begin position="139"/>
        <end position="158"/>
    </location>
</feature>
<keyword evidence="1" id="KW-0812">Transmembrane</keyword>
<accession>A0ABU8YAW8</accession>
<dbReference type="EMBL" id="JBBLYY010000056">
    <property type="protein sequence ID" value="MEK0171976.1"/>
    <property type="molecule type" value="Genomic_DNA"/>
</dbReference>
<sequence length="198" mass="21623">MFALGWRIFFRHVDDALDPRRVRRAGGWSGAAAVVALVGMLVLEARLGWTAQPPLRSVAAIVLLAAGVGLLTFACFPTRRPPDPSATINGRQVRASWQNSVRRSMQPYLLRRPRPVRPEDREAVRTDTVLLRRGLIGTLARVTPVSLAGIAAVAGGLLLGFDHVLPFAWILLSPMSLVEHVVRLGRSERARVATDPTS</sequence>
<feature type="transmembrane region" description="Helical" evidence="1">
    <location>
        <begin position="25"/>
        <end position="43"/>
    </location>
</feature>
<keyword evidence="1" id="KW-1133">Transmembrane helix</keyword>
<keyword evidence="3" id="KW-1185">Reference proteome</keyword>
<evidence type="ECO:0000256" key="1">
    <source>
        <dbReference type="SAM" id="Phobius"/>
    </source>
</evidence>
<name>A0ABU8YAW8_9MICO</name>
<gene>
    <name evidence="2" type="ORF">WMN62_10885</name>
</gene>
<dbReference type="Proteomes" id="UP001370299">
    <property type="component" value="Unassembled WGS sequence"/>
</dbReference>
<dbReference type="RefSeq" id="WP_340195850.1">
    <property type="nucleotide sequence ID" value="NZ_JBBKAP010000013.1"/>
</dbReference>
<organism evidence="2 3">
    <name type="scientific">Curtobacterium citreum</name>
    <dbReference type="NCBI Taxonomy" id="2036"/>
    <lineage>
        <taxon>Bacteria</taxon>
        <taxon>Bacillati</taxon>
        <taxon>Actinomycetota</taxon>
        <taxon>Actinomycetes</taxon>
        <taxon>Micrococcales</taxon>
        <taxon>Microbacteriaceae</taxon>
        <taxon>Curtobacterium</taxon>
    </lineage>
</organism>
<evidence type="ECO:0008006" key="4">
    <source>
        <dbReference type="Google" id="ProtNLM"/>
    </source>
</evidence>
<reference evidence="2 3" key="1">
    <citation type="submission" date="2024-03" db="EMBL/GenBank/DDBJ databases">
        <title>Whole genomes of four grape xylem sap localized bacterial endophytes.</title>
        <authorList>
            <person name="Kumar G."/>
            <person name="Savka M.A."/>
        </authorList>
    </citation>
    <scope>NUCLEOTIDE SEQUENCE [LARGE SCALE GENOMIC DNA]</scope>
    <source>
        <strain evidence="2 3">RIT_GXS8</strain>
    </source>
</reference>